<proteinExistence type="predicted"/>
<comment type="caution">
    <text evidence="1">The sequence shown here is derived from an EMBL/GenBank/DDBJ whole genome shotgun (WGS) entry which is preliminary data.</text>
</comment>
<protein>
    <submittedName>
        <fullName evidence="1">Peptide ABC transporter ATP-binding protein</fullName>
    </submittedName>
</protein>
<dbReference type="STRING" id="1765655.AMR74_12280"/>
<sequence>MSGSESGRRLSVETEDLTLSVDGVDAAVRATGRRLFVEVDSVGDALRIARRLPAESVSTLATAELVRGGLTAEVRVRGRTVAVAGADARPGPLSHRLGVAPAELRLAGVVGAGYAGLSGEVRRARRLFA</sequence>
<keyword evidence="1" id="KW-0067">ATP-binding</keyword>
<dbReference type="Proteomes" id="UP000037747">
    <property type="component" value="Unassembled WGS sequence"/>
</dbReference>
<keyword evidence="2" id="KW-1185">Reference proteome</keyword>
<dbReference type="EMBL" id="LIST01000004">
    <property type="protein sequence ID" value="KOX96297.1"/>
    <property type="molecule type" value="Genomic_DNA"/>
</dbReference>
<dbReference type="PATRIC" id="fig|1705389.3.peg.4002"/>
<organism evidence="1 2">
    <name type="scientific">Halorubrum tropicale</name>
    <dbReference type="NCBI Taxonomy" id="1765655"/>
    <lineage>
        <taxon>Archaea</taxon>
        <taxon>Methanobacteriati</taxon>
        <taxon>Methanobacteriota</taxon>
        <taxon>Stenosarchaea group</taxon>
        <taxon>Halobacteria</taxon>
        <taxon>Halobacteriales</taxon>
        <taxon>Haloferacaceae</taxon>
        <taxon>Halorubrum</taxon>
    </lineage>
</organism>
<dbReference type="RefSeq" id="WP_053772340.1">
    <property type="nucleotide sequence ID" value="NZ_LIST01000004.1"/>
</dbReference>
<dbReference type="OrthoDB" id="306982at2157"/>
<evidence type="ECO:0000313" key="2">
    <source>
        <dbReference type="Proteomes" id="UP000037747"/>
    </source>
</evidence>
<reference evidence="1 2" key="1">
    <citation type="submission" date="2015-08" db="EMBL/GenBank/DDBJ databases">
        <title>Genomes of Isolates from Cabo Rojo, PR.</title>
        <authorList>
            <person name="Sanchez-Nieves R.L."/>
            <person name="Montalvo-Rodriguez R."/>
        </authorList>
    </citation>
    <scope>NUCLEOTIDE SEQUENCE [LARGE SCALE GENOMIC DNA]</scope>
    <source>
        <strain evidence="1 2">5</strain>
    </source>
</reference>
<dbReference type="AlphaFoldDB" id="A0A0M9APM3"/>
<accession>A0A0M9APM3</accession>
<evidence type="ECO:0000313" key="1">
    <source>
        <dbReference type="EMBL" id="KOX96297.1"/>
    </source>
</evidence>
<gene>
    <name evidence="1" type="ORF">AMR74_12280</name>
</gene>
<name>A0A0M9APM3_9EURY</name>
<keyword evidence="1" id="KW-0547">Nucleotide-binding</keyword>
<dbReference type="GO" id="GO:0005524">
    <property type="term" value="F:ATP binding"/>
    <property type="evidence" value="ECO:0007669"/>
    <property type="project" value="UniProtKB-KW"/>
</dbReference>